<dbReference type="Gene3D" id="3.40.50.150">
    <property type="entry name" value="Vaccinia Virus protein VP39"/>
    <property type="match status" value="1"/>
</dbReference>
<accession>A0A8H9I9T5</accession>
<dbReference type="SUPFAM" id="SSF53335">
    <property type="entry name" value="S-adenosyl-L-methionine-dependent methyltransferases"/>
    <property type="match status" value="1"/>
</dbReference>
<dbReference type="Pfam" id="PF08241">
    <property type="entry name" value="Methyltransf_11"/>
    <property type="match status" value="1"/>
</dbReference>
<evidence type="ECO:0000313" key="3">
    <source>
        <dbReference type="Proteomes" id="UP000622604"/>
    </source>
</evidence>
<proteinExistence type="predicted"/>
<evidence type="ECO:0000259" key="1">
    <source>
        <dbReference type="Pfam" id="PF08241"/>
    </source>
</evidence>
<sequence>MKDDFSGVFCPICCASFQIFNPFGLNKRENAQCGNCGSLERHRLLWLYMNEKTTIFDGDAPKKLLHFAPEKIFYERFSDLQYVEYFPCDLDEEKFDKLKGKVVSHADITNIPFEDNFFDFIMCNHVLEHIPDDGLAMRELRRVLKTSGCAILQVPIDYRLETTYEDFSINTPEGRTKAFGQHDHVRWYGRDYKSKLENEGFKVVEDSFVKKFSDGELYKYGMFDNELVYFCRK</sequence>
<dbReference type="GO" id="GO:0008757">
    <property type="term" value="F:S-adenosylmethionine-dependent methyltransferase activity"/>
    <property type="evidence" value="ECO:0007669"/>
    <property type="project" value="InterPro"/>
</dbReference>
<reference evidence="2" key="1">
    <citation type="journal article" date="2014" name="Int. J. Syst. Evol. Microbiol.">
        <title>Complete genome sequence of Corynebacterium casei LMG S-19264T (=DSM 44701T), isolated from a smear-ripened cheese.</title>
        <authorList>
            <consortium name="US DOE Joint Genome Institute (JGI-PGF)"/>
            <person name="Walter F."/>
            <person name="Albersmeier A."/>
            <person name="Kalinowski J."/>
            <person name="Ruckert C."/>
        </authorList>
    </citation>
    <scope>NUCLEOTIDE SEQUENCE</scope>
    <source>
        <strain evidence="2">KCTC 32337</strain>
    </source>
</reference>
<dbReference type="Proteomes" id="UP000622604">
    <property type="component" value="Unassembled WGS sequence"/>
</dbReference>
<feature type="domain" description="Methyltransferase type 11" evidence="1">
    <location>
        <begin position="89"/>
        <end position="151"/>
    </location>
</feature>
<keyword evidence="2" id="KW-0489">Methyltransferase</keyword>
<keyword evidence="2" id="KW-0808">Transferase</keyword>
<evidence type="ECO:0000313" key="2">
    <source>
        <dbReference type="EMBL" id="GGZ56464.1"/>
    </source>
</evidence>
<organism evidence="2 3">
    <name type="scientific">Paraglaciecola chathamensis</name>
    <dbReference type="NCBI Taxonomy" id="368405"/>
    <lineage>
        <taxon>Bacteria</taxon>
        <taxon>Pseudomonadati</taxon>
        <taxon>Pseudomonadota</taxon>
        <taxon>Gammaproteobacteria</taxon>
        <taxon>Alteromonadales</taxon>
        <taxon>Alteromonadaceae</taxon>
        <taxon>Paraglaciecola</taxon>
    </lineage>
</organism>
<dbReference type="RefSeq" id="WP_007990018.1">
    <property type="nucleotide sequence ID" value="NZ_BMZC01000003.1"/>
</dbReference>
<reference evidence="2" key="2">
    <citation type="submission" date="2020-09" db="EMBL/GenBank/DDBJ databases">
        <authorList>
            <person name="Sun Q."/>
            <person name="Kim S."/>
        </authorList>
    </citation>
    <scope>NUCLEOTIDE SEQUENCE</scope>
    <source>
        <strain evidence="2">KCTC 32337</strain>
    </source>
</reference>
<dbReference type="AlphaFoldDB" id="A0A8H9I9T5"/>
<dbReference type="InterPro" id="IPR013216">
    <property type="entry name" value="Methyltransf_11"/>
</dbReference>
<protein>
    <submittedName>
        <fullName evidence="2">SAM-dependent methyltransferase</fullName>
    </submittedName>
</protein>
<gene>
    <name evidence="2" type="ORF">GCM10011274_13180</name>
</gene>
<dbReference type="EMBL" id="BMZC01000003">
    <property type="protein sequence ID" value="GGZ56464.1"/>
    <property type="molecule type" value="Genomic_DNA"/>
</dbReference>
<dbReference type="CDD" id="cd02440">
    <property type="entry name" value="AdoMet_MTases"/>
    <property type="match status" value="1"/>
</dbReference>
<comment type="caution">
    <text evidence="2">The sequence shown here is derived from an EMBL/GenBank/DDBJ whole genome shotgun (WGS) entry which is preliminary data.</text>
</comment>
<dbReference type="InterPro" id="IPR029063">
    <property type="entry name" value="SAM-dependent_MTases_sf"/>
</dbReference>
<name>A0A8H9I9T5_9ALTE</name>
<dbReference type="GO" id="GO:0032259">
    <property type="term" value="P:methylation"/>
    <property type="evidence" value="ECO:0007669"/>
    <property type="project" value="UniProtKB-KW"/>
</dbReference>